<dbReference type="Pfam" id="PF02645">
    <property type="entry name" value="DegV"/>
    <property type="match status" value="1"/>
</dbReference>
<evidence type="ECO:0000313" key="2">
    <source>
        <dbReference type="EMBL" id="MFC7389100.1"/>
    </source>
</evidence>
<protein>
    <submittedName>
        <fullName evidence="2">DegV family protein</fullName>
    </submittedName>
</protein>
<dbReference type="Gene3D" id="3.30.1180.10">
    <property type="match status" value="1"/>
</dbReference>
<dbReference type="SUPFAM" id="SSF82549">
    <property type="entry name" value="DAK1/DegV-like"/>
    <property type="match status" value="1"/>
</dbReference>
<evidence type="ECO:0000256" key="1">
    <source>
        <dbReference type="ARBA" id="ARBA00023121"/>
    </source>
</evidence>
<dbReference type="InterPro" id="IPR050270">
    <property type="entry name" value="DegV_domain_contain"/>
</dbReference>
<gene>
    <name evidence="2" type="ORF">ACFQO8_03015</name>
</gene>
<dbReference type="Proteomes" id="UP001596439">
    <property type="component" value="Unassembled WGS sequence"/>
</dbReference>
<dbReference type="InterPro" id="IPR003797">
    <property type="entry name" value="DegV"/>
</dbReference>
<reference evidence="3" key="1">
    <citation type="journal article" date="2019" name="Int. J. Syst. Evol. Microbiol.">
        <title>The Global Catalogue of Microorganisms (GCM) 10K type strain sequencing project: providing services to taxonomists for standard genome sequencing and annotation.</title>
        <authorList>
            <consortium name="The Broad Institute Genomics Platform"/>
            <consortium name="The Broad Institute Genome Sequencing Center for Infectious Disease"/>
            <person name="Wu L."/>
            <person name="Ma J."/>
        </authorList>
    </citation>
    <scope>NUCLEOTIDE SEQUENCE [LARGE SCALE GENOMIC DNA]</scope>
    <source>
        <strain evidence="3">CCUG 55590</strain>
    </source>
</reference>
<keyword evidence="3" id="KW-1185">Reference proteome</keyword>
<evidence type="ECO:0000313" key="3">
    <source>
        <dbReference type="Proteomes" id="UP001596439"/>
    </source>
</evidence>
<organism evidence="2 3">
    <name type="scientific">Exiguobacterium aestuarii</name>
    <dbReference type="NCBI Taxonomy" id="273527"/>
    <lineage>
        <taxon>Bacteria</taxon>
        <taxon>Bacillati</taxon>
        <taxon>Bacillota</taxon>
        <taxon>Bacilli</taxon>
        <taxon>Bacillales</taxon>
        <taxon>Bacillales Family XII. Incertae Sedis</taxon>
        <taxon>Exiguobacterium</taxon>
    </lineage>
</organism>
<sequence length="282" mass="31184">MGNIAILTDSTAYLSDDFLARHDVHVAPLSVIFDGASYRESIDMSTEAFYERIEAGKLPTTSQPVIGETVELIENLPDDVTDVIAITLSSGISGTYQSMVAINDMVDVTVHAFDSEISCMPQAFLVEEALNLRDKGATPEEIIARLETVRDSIRAYFVVDDLDHLQRGGRLSAAQALVGSFLQIKPVLHFQDKLIVPFEKIRTYKKAVRRIEEMMDESITGDGEGYCIGIIHANCPERQAEEIASMKQKFPKAHISGSHFGPVIGTHLGPGAIGITWYRREW</sequence>
<dbReference type="PANTHER" id="PTHR33434">
    <property type="entry name" value="DEGV DOMAIN-CONTAINING PROTEIN DR_1986-RELATED"/>
    <property type="match status" value="1"/>
</dbReference>
<dbReference type="InterPro" id="IPR043168">
    <property type="entry name" value="DegV_C"/>
</dbReference>
<keyword evidence="1" id="KW-0446">Lipid-binding</keyword>
<dbReference type="PANTHER" id="PTHR33434:SF2">
    <property type="entry name" value="FATTY ACID-BINDING PROTEIN TM_1468"/>
    <property type="match status" value="1"/>
</dbReference>
<comment type="caution">
    <text evidence="2">The sequence shown here is derived from an EMBL/GenBank/DDBJ whole genome shotgun (WGS) entry which is preliminary data.</text>
</comment>
<dbReference type="PROSITE" id="PS51482">
    <property type="entry name" value="DEGV"/>
    <property type="match status" value="1"/>
</dbReference>
<dbReference type="NCBIfam" id="TIGR00762">
    <property type="entry name" value="DegV"/>
    <property type="match status" value="1"/>
</dbReference>
<dbReference type="Gene3D" id="3.40.50.10170">
    <property type="match status" value="1"/>
</dbReference>
<accession>A0ABW2PN76</accession>
<dbReference type="RefSeq" id="WP_214786826.1">
    <property type="nucleotide sequence ID" value="NZ_JANIEL010000047.1"/>
</dbReference>
<name>A0ABW2PN76_9BACL</name>
<proteinExistence type="predicted"/>
<dbReference type="EMBL" id="JBHTCE010000001">
    <property type="protein sequence ID" value="MFC7389100.1"/>
    <property type="molecule type" value="Genomic_DNA"/>
</dbReference>